<gene>
    <name evidence="2" type="ORF">B0H67DRAFT_648062</name>
</gene>
<dbReference type="Pfam" id="PF06985">
    <property type="entry name" value="HET"/>
    <property type="match status" value="1"/>
</dbReference>
<dbReference type="PANTHER" id="PTHR24148">
    <property type="entry name" value="ANKYRIN REPEAT DOMAIN-CONTAINING PROTEIN 39 HOMOLOG-RELATED"/>
    <property type="match status" value="1"/>
</dbReference>
<evidence type="ECO:0000259" key="1">
    <source>
        <dbReference type="Pfam" id="PF06985"/>
    </source>
</evidence>
<comment type="caution">
    <text evidence="2">The sequence shown here is derived from an EMBL/GenBank/DDBJ whole genome shotgun (WGS) entry which is preliminary data.</text>
</comment>
<name>A0AA40A256_9PEZI</name>
<accession>A0AA40A256</accession>
<dbReference type="InterPro" id="IPR052895">
    <property type="entry name" value="HetReg/Transcr_Mod"/>
</dbReference>
<protein>
    <submittedName>
        <fullName evidence="2">Heterokaryon incompatibility protein-domain-containing protein</fullName>
    </submittedName>
</protein>
<dbReference type="PANTHER" id="PTHR24148:SF64">
    <property type="entry name" value="HETEROKARYON INCOMPATIBILITY DOMAIN-CONTAINING PROTEIN"/>
    <property type="match status" value="1"/>
</dbReference>
<evidence type="ECO:0000313" key="2">
    <source>
        <dbReference type="EMBL" id="KAK0707936.1"/>
    </source>
</evidence>
<reference evidence="2" key="1">
    <citation type="submission" date="2023-06" db="EMBL/GenBank/DDBJ databases">
        <title>Genome-scale phylogeny and comparative genomics of the fungal order Sordariales.</title>
        <authorList>
            <consortium name="Lawrence Berkeley National Laboratory"/>
            <person name="Hensen N."/>
            <person name="Bonometti L."/>
            <person name="Westerberg I."/>
            <person name="Brannstrom I.O."/>
            <person name="Guillou S."/>
            <person name="Cros-Aarteil S."/>
            <person name="Calhoun S."/>
            <person name="Haridas S."/>
            <person name="Kuo A."/>
            <person name="Mondo S."/>
            <person name="Pangilinan J."/>
            <person name="Riley R."/>
            <person name="Labutti K."/>
            <person name="Andreopoulos B."/>
            <person name="Lipzen A."/>
            <person name="Chen C."/>
            <person name="Yanf M."/>
            <person name="Daum C."/>
            <person name="Ng V."/>
            <person name="Clum A."/>
            <person name="Steindorff A."/>
            <person name="Ohm R."/>
            <person name="Martin F."/>
            <person name="Silar P."/>
            <person name="Natvig D."/>
            <person name="Lalanne C."/>
            <person name="Gautier V."/>
            <person name="Ament-Velasquez S.L."/>
            <person name="Kruys A."/>
            <person name="Hutchinson M.I."/>
            <person name="Powell A.J."/>
            <person name="Barry K."/>
            <person name="Miller A.N."/>
            <person name="Grigoriev I.V."/>
            <person name="Debuchy R."/>
            <person name="Gladieux P."/>
            <person name="Thoren M.H."/>
            <person name="Johannesson H."/>
        </authorList>
    </citation>
    <scope>NUCLEOTIDE SEQUENCE</scope>
    <source>
        <strain evidence="2">SMH4607-1</strain>
    </source>
</reference>
<evidence type="ECO:0000313" key="3">
    <source>
        <dbReference type="Proteomes" id="UP001172102"/>
    </source>
</evidence>
<dbReference type="Pfam" id="PF26639">
    <property type="entry name" value="Het-6_barrel"/>
    <property type="match status" value="1"/>
</dbReference>
<dbReference type="AlphaFoldDB" id="A0AA40A256"/>
<feature type="domain" description="Heterokaryon incompatibility" evidence="1">
    <location>
        <begin position="80"/>
        <end position="239"/>
    </location>
</feature>
<sequence>MGLSRPRSSLHLISAAPLSTTTPTAAHAFVHSRRDNECKGLHLRAALSGYDQIRLLHLEPGTGDIRFTLRPVSLAAEPRYEAISYCWGDPTDTRVVYCEGSELYVTVSLHAALTRLRRPGEPRCLWADAVCIDQKNIAEKNSQVQLMRRIYSQPSSVLVWLGDDTTGLEGLEECLRGAAEVLPPETLDFSTLYENSRKIFLEASELRKAGKPNFNDHNWTPMNNLLCRLWFNRRWIIQEAALAHPSVPRLAICGDVEFSWNDFACIAYRLGSYGVAPLVAGLSVLNANAPYMLSFLQDGGKPLIMLTNAFMVHLLKSYRPLGSLVDCVMATPFFQCFDAKDHLYSLLSLAPTTIKADYGLSDTDVCMLFATTTLITDRNLRVLSLAPSTALPLPGDPPRTRLTIPTWVPDLTCQGPVNPFVSYTIRPQLFHTGGDDTSAVRISADGRALHVRGRIVDSIKDLGPCPVDVPFPTAEEIAPKTGFHSMVMARQRNWTRACLDLAARAAVEAAGGKVGMDEIMRDGEFREAVHETLLCGMVGMRDPIPAEVMAAVPVYLDYVRDYFELGFELTDEVRVTMLTYGGLIEQLFLGMAEARRFCTTERGSLGQTRREARVGDVFCVIDGAEVPYVLRPHPEKEGVYHLIGDSFLRGVMQGEALADERFEAVEILIE</sequence>
<dbReference type="EMBL" id="JAUKUA010000006">
    <property type="protein sequence ID" value="KAK0707936.1"/>
    <property type="molecule type" value="Genomic_DNA"/>
</dbReference>
<dbReference type="Proteomes" id="UP001172102">
    <property type="component" value="Unassembled WGS sequence"/>
</dbReference>
<keyword evidence="3" id="KW-1185">Reference proteome</keyword>
<proteinExistence type="predicted"/>
<dbReference type="InterPro" id="IPR010730">
    <property type="entry name" value="HET"/>
</dbReference>
<organism evidence="2 3">
    <name type="scientific">Lasiosphaeris hirsuta</name>
    <dbReference type="NCBI Taxonomy" id="260670"/>
    <lineage>
        <taxon>Eukaryota</taxon>
        <taxon>Fungi</taxon>
        <taxon>Dikarya</taxon>
        <taxon>Ascomycota</taxon>
        <taxon>Pezizomycotina</taxon>
        <taxon>Sordariomycetes</taxon>
        <taxon>Sordariomycetidae</taxon>
        <taxon>Sordariales</taxon>
        <taxon>Lasiosphaeriaceae</taxon>
        <taxon>Lasiosphaeris</taxon>
    </lineage>
</organism>